<proteinExistence type="predicted"/>
<dbReference type="Proteomes" id="UP000662747">
    <property type="component" value="Chromosome"/>
</dbReference>
<dbReference type="InterPro" id="IPR013740">
    <property type="entry name" value="Redoxin"/>
</dbReference>
<keyword evidence="3" id="KW-1185">Reference proteome</keyword>
<evidence type="ECO:0000313" key="3">
    <source>
        <dbReference type="Proteomes" id="UP000662747"/>
    </source>
</evidence>
<dbReference type="EMBL" id="CP071090">
    <property type="protein sequence ID" value="QSQ26274.1"/>
    <property type="molecule type" value="Genomic_DNA"/>
</dbReference>
<evidence type="ECO:0000259" key="1">
    <source>
        <dbReference type="PROSITE" id="PS51352"/>
    </source>
</evidence>
<accession>A0ABX7P6Z6</accession>
<dbReference type="SUPFAM" id="SSF52833">
    <property type="entry name" value="Thioredoxin-like"/>
    <property type="match status" value="1"/>
</dbReference>
<sequence length="173" mass="18448">MRPAARVRLCAALLVLALAGCGRGTRPVDAGPAFLYALALPSVGPTRHDARGLSGKVVLVSFFATWCFPCLAEMPTLEALQRDYGAKGFQVVSVGMDLEGEKVLQPFADHFALRYPVLVANDALRDGHTAFGPIRALPTTILLDKRGRAVAGWEGVEGHTDVAKAIEKLLAEP</sequence>
<dbReference type="Pfam" id="PF08534">
    <property type="entry name" value="Redoxin"/>
    <property type="match status" value="1"/>
</dbReference>
<dbReference type="PROSITE" id="PS51352">
    <property type="entry name" value="THIOREDOXIN_2"/>
    <property type="match status" value="1"/>
</dbReference>
<dbReference type="InterPro" id="IPR013766">
    <property type="entry name" value="Thioredoxin_domain"/>
</dbReference>
<organism evidence="2 3">
    <name type="scientific">Pyxidicoccus parkwayensis</name>
    <dbReference type="NCBI Taxonomy" id="2813578"/>
    <lineage>
        <taxon>Bacteria</taxon>
        <taxon>Pseudomonadati</taxon>
        <taxon>Myxococcota</taxon>
        <taxon>Myxococcia</taxon>
        <taxon>Myxococcales</taxon>
        <taxon>Cystobacterineae</taxon>
        <taxon>Myxococcaceae</taxon>
        <taxon>Pyxidicoccus</taxon>
    </lineage>
</organism>
<gene>
    <name evidence="2" type="ORF">JY651_15655</name>
</gene>
<dbReference type="InterPro" id="IPR036249">
    <property type="entry name" value="Thioredoxin-like_sf"/>
</dbReference>
<dbReference type="RefSeq" id="WP_206727822.1">
    <property type="nucleotide sequence ID" value="NZ_CP071090.1"/>
</dbReference>
<protein>
    <submittedName>
        <fullName evidence="2">TlpA family protein disulfide reductase</fullName>
    </submittedName>
</protein>
<evidence type="ECO:0000313" key="2">
    <source>
        <dbReference type="EMBL" id="QSQ26274.1"/>
    </source>
</evidence>
<feature type="domain" description="Thioredoxin" evidence="1">
    <location>
        <begin position="25"/>
        <end position="171"/>
    </location>
</feature>
<dbReference type="PROSITE" id="PS51257">
    <property type="entry name" value="PROKAR_LIPOPROTEIN"/>
    <property type="match status" value="1"/>
</dbReference>
<name>A0ABX7P6Z6_9BACT</name>
<dbReference type="CDD" id="cd02966">
    <property type="entry name" value="TlpA_like_family"/>
    <property type="match status" value="1"/>
</dbReference>
<dbReference type="Gene3D" id="3.40.30.10">
    <property type="entry name" value="Glutaredoxin"/>
    <property type="match status" value="1"/>
</dbReference>
<dbReference type="InterPro" id="IPR050553">
    <property type="entry name" value="Thioredoxin_ResA/DsbE_sf"/>
</dbReference>
<dbReference type="PANTHER" id="PTHR42852">
    <property type="entry name" value="THIOL:DISULFIDE INTERCHANGE PROTEIN DSBE"/>
    <property type="match status" value="1"/>
</dbReference>
<reference evidence="2 3" key="1">
    <citation type="submission" date="2021-02" db="EMBL/GenBank/DDBJ databases">
        <title>De Novo genome assembly of isolated myxobacteria.</title>
        <authorList>
            <person name="Stevens D.C."/>
        </authorList>
    </citation>
    <scope>NUCLEOTIDE SEQUENCE [LARGE SCALE GENOMIC DNA]</scope>
    <source>
        <strain evidence="3">SCPEA02</strain>
    </source>
</reference>
<dbReference type="PANTHER" id="PTHR42852:SF17">
    <property type="entry name" value="THIOREDOXIN-LIKE PROTEIN HI_1115"/>
    <property type="match status" value="1"/>
</dbReference>